<evidence type="ECO:0008006" key="5">
    <source>
        <dbReference type="Google" id="ProtNLM"/>
    </source>
</evidence>
<accession>A0A1I6TGN7</accession>
<feature type="compositionally biased region" description="Polar residues" evidence="1">
    <location>
        <begin position="8"/>
        <end position="18"/>
    </location>
</feature>
<keyword evidence="2" id="KW-1133">Transmembrane helix</keyword>
<gene>
    <name evidence="3" type="ORF">SAMN04488556_3104</name>
</gene>
<reference evidence="4" key="1">
    <citation type="submission" date="2016-10" db="EMBL/GenBank/DDBJ databases">
        <authorList>
            <person name="Varghese N."/>
            <person name="Submissions S."/>
        </authorList>
    </citation>
    <scope>NUCLEOTIDE SEQUENCE [LARGE SCALE GENOMIC DNA]</scope>
    <source>
        <strain evidence="4">DSM 22427</strain>
    </source>
</reference>
<evidence type="ECO:0000256" key="1">
    <source>
        <dbReference type="SAM" id="MobiDB-lite"/>
    </source>
</evidence>
<keyword evidence="2" id="KW-0472">Membrane</keyword>
<evidence type="ECO:0000256" key="2">
    <source>
        <dbReference type="SAM" id="Phobius"/>
    </source>
</evidence>
<dbReference type="OrthoDB" id="342717at2157"/>
<evidence type="ECO:0000313" key="3">
    <source>
        <dbReference type="EMBL" id="SFS88359.1"/>
    </source>
</evidence>
<proteinExistence type="predicted"/>
<dbReference type="EMBL" id="FOZS01000003">
    <property type="protein sequence ID" value="SFS88359.1"/>
    <property type="molecule type" value="Genomic_DNA"/>
</dbReference>
<feature type="transmembrane region" description="Helical" evidence="2">
    <location>
        <begin position="123"/>
        <end position="142"/>
    </location>
</feature>
<protein>
    <recommendedName>
        <fullName evidence="5">Cytochrome C oxidase subunit I</fullName>
    </recommendedName>
</protein>
<evidence type="ECO:0000313" key="4">
    <source>
        <dbReference type="Proteomes" id="UP000199199"/>
    </source>
</evidence>
<dbReference type="RefSeq" id="WP_092905775.1">
    <property type="nucleotide sequence ID" value="NZ_FOZS01000003.1"/>
</dbReference>
<feature type="transmembrane region" description="Helical" evidence="2">
    <location>
        <begin position="148"/>
        <end position="167"/>
    </location>
</feature>
<dbReference type="InterPro" id="IPR046739">
    <property type="entry name" value="DUF6789"/>
</dbReference>
<keyword evidence="2" id="KW-0812">Transmembrane</keyword>
<dbReference type="Proteomes" id="UP000199199">
    <property type="component" value="Unassembled WGS sequence"/>
</dbReference>
<feature type="transmembrane region" description="Helical" evidence="2">
    <location>
        <begin position="90"/>
        <end position="116"/>
    </location>
</feature>
<dbReference type="Pfam" id="PF20587">
    <property type="entry name" value="DUF6789"/>
    <property type="match status" value="1"/>
</dbReference>
<organism evidence="3 4">
    <name type="scientific">Halostagnicola kamekurae</name>
    <dbReference type="NCBI Taxonomy" id="619731"/>
    <lineage>
        <taxon>Archaea</taxon>
        <taxon>Methanobacteriati</taxon>
        <taxon>Methanobacteriota</taxon>
        <taxon>Stenosarchaea group</taxon>
        <taxon>Halobacteria</taxon>
        <taxon>Halobacteriales</taxon>
        <taxon>Natrialbaceae</taxon>
        <taxon>Halostagnicola</taxon>
    </lineage>
</organism>
<dbReference type="AlphaFoldDB" id="A0A1I6TGN7"/>
<feature type="transmembrane region" description="Helical" evidence="2">
    <location>
        <begin position="40"/>
        <end position="60"/>
    </location>
</feature>
<name>A0A1I6TGN7_9EURY</name>
<sequence>MTDRDESSSNATPEQAQAVSGAPVDRADDLDAELDITPRVILAAFAGGAIGLLAMMPILFVPPAFLDLFEAESLVDIAQLGQTVGLEPNLFLGTLVFVAGGTIALPLLFVVAGAFLPPREPRATRAITFATIMWTGFVIAFWPGEYAGVLFLGLSLAAHWVYGYVLGHVMQRFAHIPQHSV</sequence>
<keyword evidence="4" id="KW-1185">Reference proteome</keyword>
<feature type="region of interest" description="Disordered" evidence="1">
    <location>
        <begin position="1"/>
        <end position="24"/>
    </location>
</feature>